<name>A0AA89BX97_PINIB</name>
<keyword evidence="3" id="KW-0560">Oxidoreductase</keyword>
<evidence type="ECO:0000256" key="4">
    <source>
        <dbReference type="ARBA" id="ARBA00026118"/>
    </source>
</evidence>
<dbReference type="EMBL" id="VSWD01000006">
    <property type="protein sequence ID" value="KAK3099904.1"/>
    <property type="molecule type" value="Genomic_DNA"/>
</dbReference>
<evidence type="ECO:0000313" key="7">
    <source>
        <dbReference type="Proteomes" id="UP001186944"/>
    </source>
</evidence>
<dbReference type="SUPFAM" id="SSF51735">
    <property type="entry name" value="NAD(P)-binding Rossmann-fold domains"/>
    <property type="match status" value="2"/>
</dbReference>
<dbReference type="Gene3D" id="3.40.50.720">
    <property type="entry name" value="NAD(P)-binding Rossmann-like Domain"/>
    <property type="match status" value="2"/>
</dbReference>
<dbReference type="InterPro" id="IPR036291">
    <property type="entry name" value="NAD(P)-bd_dom_sf"/>
</dbReference>
<sequence>MYAFTIYVQKICAQTLNFQNNTTNPLQVTGGNKGIGYGVVRGLCKGFDGDVYLTARNEELGQAAVKELSDEIPNNKPKFHQLDISDQPSIDRLRDFLKEKYGGLDVLVNNAAIAYKASSTAKFPEQARETIRINYTATINVCNALFPLLRPHARVVNVSSFVSTWAINKCSAELKAKFSAPDLEEKQCTALLDEFVRLAQDEKHEKNGYANTAYGMSKVGVSALSQIQGRVMTKDKREDILIMAADPGSVNTDMSSHRGNKNLDDGADTLVYLALLKPGCGIPNGSFVSERKVRDWVNDKIENYRYVTGGNKGIGFAVVRGICKDFKGEIDVFLTARDEGRGKEAVQNLTAELSTTKNKPKFHQLDITDKSSIDRLRDFIQKEYGGLDILVNNAAIAFKGSSDVPFPQQAKDTIETNYTATVNICNALFPLLREHAR</sequence>
<dbReference type="PANTHER" id="PTHR43963">
    <property type="entry name" value="CARBONYL REDUCTASE 1-RELATED"/>
    <property type="match status" value="1"/>
</dbReference>
<dbReference type="InterPro" id="IPR020904">
    <property type="entry name" value="Sc_DH/Rdtase_CS"/>
</dbReference>
<dbReference type="InterPro" id="IPR002347">
    <property type="entry name" value="SDR_fam"/>
</dbReference>
<dbReference type="PRINTS" id="PR00080">
    <property type="entry name" value="SDRFAMILY"/>
</dbReference>
<dbReference type="EC" id="1.1.1.184" evidence="4"/>
<dbReference type="Proteomes" id="UP001186944">
    <property type="component" value="Unassembled WGS sequence"/>
</dbReference>
<evidence type="ECO:0000256" key="2">
    <source>
        <dbReference type="ARBA" id="ARBA00022857"/>
    </source>
</evidence>
<organism evidence="6 7">
    <name type="scientific">Pinctada imbricata</name>
    <name type="common">Atlantic pearl-oyster</name>
    <name type="synonym">Pinctada martensii</name>
    <dbReference type="NCBI Taxonomy" id="66713"/>
    <lineage>
        <taxon>Eukaryota</taxon>
        <taxon>Metazoa</taxon>
        <taxon>Spiralia</taxon>
        <taxon>Lophotrochozoa</taxon>
        <taxon>Mollusca</taxon>
        <taxon>Bivalvia</taxon>
        <taxon>Autobranchia</taxon>
        <taxon>Pteriomorphia</taxon>
        <taxon>Pterioida</taxon>
        <taxon>Pterioidea</taxon>
        <taxon>Pteriidae</taxon>
        <taxon>Pinctada</taxon>
    </lineage>
</organism>
<protein>
    <recommendedName>
        <fullName evidence="4">carbonyl reductase (NADPH)</fullName>
        <ecNumber evidence="4">1.1.1.184</ecNumber>
    </recommendedName>
</protein>
<dbReference type="PRINTS" id="PR00081">
    <property type="entry name" value="GDHRDH"/>
</dbReference>
<dbReference type="Pfam" id="PF00106">
    <property type="entry name" value="adh_short"/>
    <property type="match status" value="2"/>
</dbReference>
<dbReference type="InterPro" id="IPR045313">
    <property type="entry name" value="CBR1-like"/>
</dbReference>
<proteinExistence type="inferred from homology"/>
<dbReference type="CDD" id="cd05324">
    <property type="entry name" value="carb_red_PTCR-like_SDR_c"/>
    <property type="match status" value="1"/>
</dbReference>
<dbReference type="PROSITE" id="PS00061">
    <property type="entry name" value="ADH_SHORT"/>
    <property type="match status" value="1"/>
</dbReference>
<accession>A0AA89BX97</accession>
<evidence type="ECO:0000256" key="1">
    <source>
        <dbReference type="ARBA" id="ARBA00006484"/>
    </source>
</evidence>
<comment type="caution">
    <text evidence="6">The sequence shown here is derived from an EMBL/GenBank/DDBJ whole genome shotgun (WGS) entry which is preliminary data.</text>
</comment>
<evidence type="ECO:0000256" key="5">
    <source>
        <dbReference type="RuleBase" id="RU000363"/>
    </source>
</evidence>
<dbReference type="AlphaFoldDB" id="A0AA89BX97"/>
<evidence type="ECO:0000256" key="3">
    <source>
        <dbReference type="ARBA" id="ARBA00023002"/>
    </source>
</evidence>
<dbReference type="GO" id="GO:0004090">
    <property type="term" value="F:carbonyl reductase (NADPH) activity"/>
    <property type="evidence" value="ECO:0007669"/>
    <property type="project" value="UniProtKB-EC"/>
</dbReference>
<evidence type="ECO:0000313" key="6">
    <source>
        <dbReference type="EMBL" id="KAK3099904.1"/>
    </source>
</evidence>
<comment type="similarity">
    <text evidence="1 5">Belongs to the short-chain dehydrogenases/reductases (SDR) family.</text>
</comment>
<keyword evidence="2" id="KW-0521">NADP</keyword>
<keyword evidence="7" id="KW-1185">Reference proteome</keyword>
<reference evidence="6" key="1">
    <citation type="submission" date="2019-08" db="EMBL/GenBank/DDBJ databases">
        <title>The improved chromosome-level genome for the pearl oyster Pinctada fucata martensii using PacBio sequencing and Hi-C.</title>
        <authorList>
            <person name="Zheng Z."/>
        </authorList>
    </citation>
    <scope>NUCLEOTIDE SEQUENCE</scope>
    <source>
        <strain evidence="6">ZZ-2019</strain>
        <tissue evidence="6">Adductor muscle</tissue>
    </source>
</reference>
<gene>
    <name evidence="6" type="ORF">FSP39_011527</name>
</gene>
<dbReference type="PANTHER" id="PTHR43963:SF4">
    <property type="entry name" value="CARBONYL REDUCTASE (NADPH)"/>
    <property type="match status" value="1"/>
</dbReference>